<dbReference type="KEGG" id="asr:WL1483_2752"/>
<dbReference type="EMBL" id="CP013067">
    <property type="protein sequence ID" value="ALP42171.1"/>
    <property type="molecule type" value="Genomic_DNA"/>
</dbReference>
<dbReference type="AlphaFoldDB" id="A0A0S2SKE7"/>
<feature type="domain" description="ABC3 transporter permease C-terminal" evidence="7">
    <location>
        <begin position="690"/>
        <end position="804"/>
    </location>
</feature>
<feature type="transmembrane region" description="Helical" evidence="6">
    <location>
        <begin position="385"/>
        <end position="403"/>
    </location>
</feature>
<comment type="subcellular location">
    <subcellularLocation>
        <location evidence="1">Cell membrane</location>
        <topology evidence="1">Multi-pass membrane protein</topology>
    </subcellularLocation>
</comment>
<evidence type="ECO:0000256" key="5">
    <source>
        <dbReference type="ARBA" id="ARBA00023136"/>
    </source>
</evidence>
<organism evidence="8 9">
    <name type="scientific">Aeromonas schubertii</name>
    <dbReference type="NCBI Taxonomy" id="652"/>
    <lineage>
        <taxon>Bacteria</taxon>
        <taxon>Pseudomonadati</taxon>
        <taxon>Pseudomonadota</taxon>
        <taxon>Gammaproteobacteria</taxon>
        <taxon>Aeromonadales</taxon>
        <taxon>Aeromonadaceae</taxon>
        <taxon>Aeromonas</taxon>
    </lineage>
</organism>
<feature type="transmembrane region" description="Helical" evidence="6">
    <location>
        <begin position="731"/>
        <end position="759"/>
    </location>
</feature>
<reference evidence="9" key="1">
    <citation type="submission" date="2015-10" db="EMBL/GenBank/DDBJ databases">
        <title>Complete Genome Sequence of Aeromonas schubertii strain WL1483.</title>
        <authorList>
            <person name="Liu L."/>
        </authorList>
    </citation>
    <scope>NUCLEOTIDE SEQUENCE [LARGE SCALE GENOMIC DNA]</scope>
    <source>
        <strain evidence="9">WL1483</strain>
    </source>
</reference>
<feature type="transmembrane region" description="Helical" evidence="6">
    <location>
        <begin position="292"/>
        <end position="319"/>
    </location>
</feature>
<evidence type="ECO:0000256" key="2">
    <source>
        <dbReference type="ARBA" id="ARBA00022475"/>
    </source>
</evidence>
<dbReference type="PANTHER" id="PTHR30287">
    <property type="entry name" value="MEMBRANE COMPONENT OF PREDICTED ABC SUPERFAMILY METABOLITE UPTAKE TRANSPORTER"/>
    <property type="match status" value="1"/>
</dbReference>
<feature type="transmembrane region" description="Helical" evidence="6">
    <location>
        <begin position="237"/>
        <end position="257"/>
    </location>
</feature>
<name>A0A0S2SKE7_9GAMM</name>
<dbReference type="RefSeq" id="WP_060586735.1">
    <property type="nucleotide sequence ID" value="NZ_CP013067.1"/>
</dbReference>
<accession>A0A0S2SKE7</accession>
<keyword evidence="2" id="KW-1003">Cell membrane</keyword>
<sequence length="806" mass="87763">MSLALRSLLRLYRTHPWLLLMSLFGLILGAALVVAIDLINHSARTNFVAARTQIEGEANWRLAPEGGIDERRFVTWATSLPGLDAAPQIHAWLRDETGQPFQLIGIDPLFGGPLRRLIQSGAPEPAIEDEQAVWIARKEAARLDWQLGQPRTFLLAERRLTLRLAGLLEEGEIPLDHLLVTDIGLAQQWLGREGRIDRVYFRLDEAGVKALTARLAPGEALERTGPELDASRLGDALALNLTALSLLALAVGLFLVFNAQRFVLSVRRPHLARLITVGLGPTRLLRLLATELLLITLTGALLGMMLGVALAAALMGQVGQALGDLYGPNPIHLLRLTPLTFIKTLLLCLAGVVAANLPAWYGLLRRPLRELELPGPGMSRPRLRRWMALMLLGLGGVLLGWQASGLPGALLLSACWLLSMALWLPDLLTPLLGRLRHLGRREQSKNGHRGGPWLLRLAMSELDFERERNTVAVMALQLAIAAAIGIGVMVASFRLSVEGWLVQRLAADLYVTAPRAPQGGYASLPSTLRPWLEAQGSLQLSRRRVDSALLGDQAIELASMEMIPPLMRGYPLLAGRLPGPGEALASEPLLRRFDLKVGDRVHIEGPFGRLTLRLCGSYRDYGSDKGQLLRPWQTTLNPHSLALFAPPPGLEAELAARFGDRVRLLPVRGILTQALAIFDQTFVVTELLKLLILAIAFAGVAIAFMVQGLARAPWQQTLHALGLTRGELLRLQLWQGGVLGLLTALLALPVGYGLAWILIEVINPRAFGWSLAFTPAPAHAALALLLAPLSALAASALAWHLTRRAS</sequence>
<feature type="transmembrane region" description="Helical" evidence="6">
    <location>
        <begin position="409"/>
        <end position="432"/>
    </location>
</feature>
<evidence type="ECO:0000256" key="4">
    <source>
        <dbReference type="ARBA" id="ARBA00022989"/>
    </source>
</evidence>
<keyword evidence="3 6" id="KW-0812">Transmembrane</keyword>
<gene>
    <name evidence="8" type="ORF">WL1483_2752</name>
</gene>
<feature type="transmembrane region" description="Helical" evidence="6">
    <location>
        <begin position="779"/>
        <end position="801"/>
    </location>
</feature>
<evidence type="ECO:0000256" key="6">
    <source>
        <dbReference type="SAM" id="Phobius"/>
    </source>
</evidence>
<dbReference type="InterPro" id="IPR003838">
    <property type="entry name" value="ABC3_permease_C"/>
</dbReference>
<feature type="transmembrane region" description="Helical" evidence="6">
    <location>
        <begin position="471"/>
        <end position="493"/>
    </location>
</feature>
<reference evidence="8 9" key="2">
    <citation type="journal article" date="2016" name="Genome Announc.">
        <title>Complete Genome Sequence of the Highly Virulent Aeromonas schubertii Strain WL1483, Isolated from Diseased Snakehead Fish (Channa argus) in China.</title>
        <authorList>
            <person name="Liu L."/>
            <person name="Li N."/>
            <person name="Zhang D."/>
            <person name="Fu X."/>
            <person name="Shi C."/>
            <person name="Lin Q."/>
            <person name="Hao G."/>
        </authorList>
    </citation>
    <scope>NUCLEOTIDE SEQUENCE [LARGE SCALE GENOMIC DNA]</scope>
    <source>
        <strain evidence="8 9">WL1483</strain>
    </source>
</reference>
<dbReference type="InterPro" id="IPR038766">
    <property type="entry name" value="Membrane_comp_ABC_pdt"/>
</dbReference>
<protein>
    <recommendedName>
        <fullName evidence="7">ABC3 transporter permease C-terminal domain-containing protein</fullName>
    </recommendedName>
</protein>
<evidence type="ECO:0000256" key="1">
    <source>
        <dbReference type="ARBA" id="ARBA00004651"/>
    </source>
</evidence>
<keyword evidence="4 6" id="KW-1133">Transmembrane helix</keyword>
<dbReference type="Proteomes" id="UP000058114">
    <property type="component" value="Chromosome"/>
</dbReference>
<feature type="domain" description="ABC3 transporter permease C-terminal" evidence="7">
    <location>
        <begin position="244"/>
        <end position="361"/>
    </location>
</feature>
<dbReference type="PATRIC" id="fig|652.5.peg.2701"/>
<feature type="transmembrane region" description="Helical" evidence="6">
    <location>
        <begin position="690"/>
        <end position="710"/>
    </location>
</feature>
<feature type="transmembrane region" description="Helical" evidence="6">
    <location>
        <begin position="339"/>
        <end position="364"/>
    </location>
</feature>
<proteinExistence type="predicted"/>
<evidence type="ECO:0000259" key="7">
    <source>
        <dbReference type="Pfam" id="PF02687"/>
    </source>
</evidence>
<dbReference type="Pfam" id="PF02687">
    <property type="entry name" value="FtsX"/>
    <property type="match status" value="2"/>
</dbReference>
<evidence type="ECO:0000313" key="8">
    <source>
        <dbReference type="EMBL" id="ALP42171.1"/>
    </source>
</evidence>
<evidence type="ECO:0000313" key="9">
    <source>
        <dbReference type="Proteomes" id="UP000058114"/>
    </source>
</evidence>
<evidence type="ECO:0000256" key="3">
    <source>
        <dbReference type="ARBA" id="ARBA00022692"/>
    </source>
</evidence>
<dbReference type="GO" id="GO:0005886">
    <property type="term" value="C:plasma membrane"/>
    <property type="evidence" value="ECO:0007669"/>
    <property type="project" value="UniProtKB-SubCell"/>
</dbReference>
<keyword evidence="5 6" id="KW-0472">Membrane</keyword>
<dbReference type="PANTHER" id="PTHR30287:SF2">
    <property type="entry name" value="BLL1001 PROTEIN"/>
    <property type="match status" value="1"/>
</dbReference>